<evidence type="ECO:0000259" key="8">
    <source>
        <dbReference type="PROSITE" id="PS50928"/>
    </source>
</evidence>
<evidence type="ECO:0000313" key="9">
    <source>
        <dbReference type="EMBL" id="MFC4619321.1"/>
    </source>
</evidence>
<dbReference type="InterPro" id="IPR035906">
    <property type="entry name" value="MetI-like_sf"/>
</dbReference>
<dbReference type="InterPro" id="IPR043429">
    <property type="entry name" value="ArtM/GltK/GlnP/TcyL/YhdX-like"/>
</dbReference>
<dbReference type="PANTHER" id="PTHR30614">
    <property type="entry name" value="MEMBRANE COMPONENT OF AMINO ACID ABC TRANSPORTER"/>
    <property type="match status" value="1"/>
</dbReference>
<evidence type="ECO:0000256" key="4">
    <source>
        <dbReference type="ARBA" id="ARBA00022692"/>
    </source>
</evidence>
<feature type="domain" description="ABC transmembrane type-1" evidence="8">
    <location>
        <begin position="17"/>
        <end position="208"/>
    </location>
</feature>
<keyword evidence="10" id="KW-1185">Reference proteome</keyword>
<dbReference type="RefSeq" id="WP_376846417.1">
    <property type="nucleotide sequence ID" value="NZ_JBHSFW010000007.1"/>
</dbReference>
<evidence type="ECO:0000256" key="5">
    <source>
        <dbReference type="ARBA" id="ARBA00022989"/>
    </source>
</evidence>
<keyword evidence="3" id="KW-1003">Cell membrane</keyword>
<name>A0ABV9GQZ5_9BACL</name>
<protein>
    <submittedName>
        <fullName evidence="9">Amino acid ABC transporter permease</fullName>
    </submittedName>
</protein>
<dbReference type="Pfam" id="PF00528">
    <property type="entry name" value="BPD_transp_1"/>
    <property type="match status" value="1"/>
</dbReference>
<comment type="similarity">
    <text evidence="7">Belongs to the binding-protein-dependent transport system permease family.</text>
</comment>
<dbReference type="Gene3D" id="1.10.3720.10">
    <property type="entry name" value="MetI-like"/>
    <property type="match status" value="1"/>
</dbReference>
<dbReference type="PROSITE" id="PS50928">
    <property type="entry name" value="ABC_TM1"/>
    <property type="match status" value="1"/>
</dbReference>
<evidence type="ECO:0000256" key="1">
    <source>
        <dbReference type="ARBA" id="ARBA00004651"/>
    </source>
</evidence>
<dbReference type="InterPro" id="IPR010065">
    <property type="entry name" value="AA_ABC_transptr_permease_3TM"/>
</dbReference>
<evidence type="ECO:0000256" key="7">
    <source>
        <dbReference type="RuleBase" id="RU363032"/>
    </source>
</evidence>
<proteinExistence type="inferred from homology"/>
<feature type="transmembrane region" description="Helical" evidence="7">
    <location>
        <begin position="59"/>
        <end position="76"/>
    </location>
</feature>
<dbReference type="NCBIfam" id="TIGR01726">
    <property type="entry name" value="HEQRo_perm_3TM"/>
    <property type="match status" value="1"/>
</dbReference>
<evidence type="ECO:0000313" key="10">
    <source>
        <dbReference type="Proteomes" id="UP001596022"/>
    </source>
</evidence>
<keyword evidence="5 7" id="KW-1133">Transmembrane helix</keyword>
<dbReference type="CDD" id="cd06261">
    <property type="entry name" value="TM_PBP2"/>
    <property type="match status" value="1"/>
</dbReference>
<dbReference type="InterPro" id="IPR000515">
    <property type="entry name" value="MetI-like"/>
</dbReference>
<comment type="caution">
    <text evidence="9">The sequence shown here is derived from an EMBL/GenBank/DDBJ whole genome shotgun (WGS) entry which is preliminary data.</text>
</comment>
<dbReference type="PANTHER" id="PTHR30614:SF7">
    <property type="entry name" value="GLUTAMINE ABC TRANSPORTER PERMEASE PROTEIN GLNM-RELATED"/>
    <property type="match status" value="1"/>
</dbReference>
<feature type="transmembrane region" description="Helical" evidence="7">
    <location>
        <begin position="88"/>
        <end position="108"/>
    </location>
</feature>
<reference evidence="10" key="1">
    <citation type="journal article" date="2019" name="Int. J. Syst. Evol. Microbiol.">
        <title>The Global Catalogue of Microorganisms (GCM) 10K type strain sequencing project: providing services to taxonomists for standard genome sequencing and annotation.</title>
        <authorList>
            <consortium name="The Broad Institute Genomics Platform"/>
            <consortium name="The Broad Institute Genome Sequencing Center for Infectious Disease"/>
            <person name="Wu L."/>
            <person name="Ma J."/>
        </authorList>
    </citation>
    <scope>NUCLEOTIDE SEQUENCE [LARGE SCALE GENOMIC DNA]</scope>
    <source>
        <strain evidence="10">CGMCC 1.16306</strain>
    </source>
</reference>
<keyword evidence="2 7" id="KW-0813">Transport</keyword>
<keyword evidence="4 7" id="KW-0812">Transmembrane</keyword>
<evidence type="ECO:0000256" key="6">
    <source>
        <dbReference type="ARBA" id="ARBA00023136"/>
    </source>
</evidence>
<sequence>MNLSIPFANLNQYWHGFFVTLETSVVALVFSLILGFFIASCRVSGIKILAFIARWYVEFLRNTPLLVQVFFFYYALPQLHLSWLNLTGYQAGMLGLTFYTAAYIAENVRAGIQSIDKGQLEAARSSGLSYYKAMIYIILPQAFRIVIPPLGTQFINLVKNSAVLAFFAGMDIMYMADSLQGSSGEVFGVYTMAAVFYLIITIPLTILVNYLEKKLAY</sequence>
<feature type="transmembrane region" description="Helical" evidence="7">
    <location>
        <begin position="153"/>
        <end position="174"/>
    </location>
</feature>
<gene>
    <name evidence="9" type="ORF">ACFO4N_11415</name>
</gene>
<evidence type="ECO:0000256" key="3">
    <source>
        <dbReference type="ARBA" id="ARBA00022475"/>
    </source>
</evidence>
<dbReference type="SUPFAM" id="SSF161098">
    <property type="entry name" value="MetI-like"/>
    <property type="match status" value="1"/>
</dbReference>
<dbReference type="Proteomes" id="UP001596022">
    <property type="component" value="Unassembled WGS sequence"/>
</dbReference>
<dbReference type="EMBL" id="JBHSFW010000007">
    <property type="protein sequence ID" value="MFC4619321.1"/>
    <property type="molecule type" value="Genomic_DNA"/>
</dbReference>
<organism evidence="9 10">
    <name type="scientific">Camelliibacillus cellulosilyticus</name>
    <dbReference type="NCBI Taxonomy" id="2174486"/>
    <lineage>
        <taxon>Bacteria</taxon>
        <taxon>Bacillati</taxon>
        <taxon>Bacillota</taxon>
        <taxon>Bacilli</taxon>
        <taxon>Bacillales</taxon>
        <taxon>Sporolactobacillaceae</taxon>
        <taxon>Camelliibacillus</taxon>
    </lineage>
</organism>
<keyword evidence="6 7" id="KW-0472">Membrane</keyword>
<evidence type="ECO:0000256" key="2">
    <source>
        <dbReference type="ARBA" id="ARBA00022448"/>
    </source>
</evidence>
<feature type="transmembrane region" description="Helical" evidence="7">
    <location>
        <begin position="12"/>
        <end position="38"/>
    </location>
</feature>
<accession>A0ABV9GQZ5</accession>
<feature type="transmembrane region" description="Helical" evidence="7">
    <location>
        <begin position="186"/>
        <end position="211"/>
    </location>
</feature>
<comment type="subcellular location">
    <subcellularLocation>
        <location evidence="1 7">Cell membrane</location>
        <topology evidence="1 7">Multi-pass membrane protein</topology>
    </subcellularLocation>
</comment>